<keyword evidence="2" id="KW-1185">Reference proteome</keyword>
<dbReference type="Proteomes" id="UP000887568">
    <property type="component" value="Unplaced"/>
</dbReference>
<dbReference type="InterPro" id="IPR027844">
    <property type="entry name" value="INTS15"/>
</dbReference>
<evidence type="ECO:0000313" key="2">
    <source>
        <dbReference type="Proteomes" id="UP000887568"/>
    </source>
</evidence>
<proteinExistence type="predicted"/>
<dbReference type="Pfam" id="PF14964">
    <property type="entry name" value="INTS15"/>
    <property type="match status" value="1"/>
</dbReference>
<dbReference type="RefSeq" id="XP_038065254.1">
    <property type="nucleotide sequence ID" value="XM_038209326.1"/>
</dbReference>
<reference evidence="1" key="1">
    <citation type="submission" date="2022-11" db="UniProtKB">
        <authorList>
            <consortium name="EnsemblMetazoa"/>
        </authorList>
    </citation>
    <scope>IDENTIFICATION</scope>
</reference>
<dbReference type="OMA" id="DDGDCHQ"/>
<dbReference type="PANTHER" id="PTHR14540">
    <property type="entry name" value="INTEGRATOR COMPLEX SUBUNIT 15"/>
    <property type="match status" value="1"/>
</dbReference>
<dbReference type="AlphaFoldDB" id="A0A914AP85"/>
<dbReference type="OrthoDB" id="5861309at2759"/>
<sequence length="432" mass="47963">MASYTIGPEDVCLWYSDTHLRLPEFRKTLQRQDFPRATRTLLEWLHRYFVQCENFPPGKFPNQDCVRQLIEEFVFYRNSGTSRVQQKLTAIQELRLLEELCNHFQLNQDLITRHNVFDAFFGCKPGPISAADEHRTGALSKLVSMAIAVNCIPVLDCAAVLLHNQGASEATLALTRSLVEDYCTLIPTACDLLKNLVDSSPQFVCHLMSSISALYDVDRAPKKVKLPPTALLEVLTSWASKHPLIFIENFLNPPPNIPSFHGTDPTQGSPASPPPLPGPFPGLIKACVLSPLVLPRKTLSQTDVANANLKDDSPAHLLYSRLHLGILQALLSTQHKLKSRLSKSKHEELVSERDIEGVVASLRRLLVGGAWRKQKAEDVLDVTLDRLAQVVQVALSTGALHSSRSTLKTTLEGLPDNQLLCLVLQHEGAMQS</sequence>
<organism evidence="1 2">
    <name type="scientific">Patiria miniata</name>
    <name type="common">Bat star</name>
    <name type="synonym">Asterina miniata</name>
    <dbReference type="NCBI Taxonomy" id="46514"/>
    <lineage>
        <taxon>Eukaryota</taxon>
        <taxon>Metazoa</taxon>
        <taxon>Echinodermata</taxon>
        <taxon>Eleutherozoa</taxon>
        <taxon>Asterozoa</taxon>
        <taxon>Asteroidea</taxon>
        <taxon>Valvatacea</taxon>
        <taxon>Valvatida</taxon>
        <taxon>Asterinidae</taxon>
        <taxon>Patiria</taxon>
    </lineage>
</organism>
<evidence type="ECO:0000313" key="1">
    <source>
        <dbReference type="EnsemblMetazoa" id="XP_038065254.1"/>
    </source>
</evidence>
<dbReference type="GeneID" id="119735568"/>
<accession>A0A914AP85</accession>
<dbReference type="PANTHER" id="PTHR14540:SF2">
    <property type="entry name" value="INTEGRATOR COMPLEX SUBUNIT 15"/>
    <property type="match status" value="1"/>
</dbReference>
<dbReference type="EnsemblMetazoa" id="XM_038209326.1">
    <property type="protein sequence ID" value="XP_038065254.1"/>
    <property type="gene ID" value="LOC119735568"/>
</dbReference>
<name>A0A914AP85_PATMI</name>
<protein>
    <submittedName>
        <fullName evidence="1">Uncharacterized protein</fullName>
    </submittedName>
</protein>